<keyword evidence="2" id="KW-0539">Nucleus</keyword>
<keyword evidence="6" id="KW-1185">Reference proteome</keyword>
<accession>A0A1Q3EKC0</accession>
<dbReference type="GO" id="GO:0008270">
    <property type="term" value="F:zinc ion binding"/>
    <property type="evidence" value="ECO:0007669"/>
    <property type="project" value="InterPro"/>
</dbReference>
<dbReference type="Proteomes" id="UP000188533">
    <property type="component" value="Unassembled WGS sequence"/>
</dbReference>
<feature type="compositionally biased region" description="Polar residues" evidence="3">
    <location>
        <begin position="1"/>
        <end position="12"/>
    </location>
</feature>
<dbReference type="PROSITE" id="PS00463">
    <property type="entry name" value="ZN2_CY6_FUNGAL_1"/>
    <property type="match status" value="1"/>
</dbReference>
<dbReference type="SMART" id="SM00066">
    <property type="entry name" value="GAL4"/>
    <property type="match status" value="1"/>
</dbReference>
<dbReference type="EMBL" id="BDGU01000482">
    <property type="protein sequence ID" value="GAW07667.1"/>
    <property type="molecule type" value="Genomic_DNA"/>
</dbReference>
<dbReference type="GO" id="GO:0000981">
    <property type="term" value="F:DNA-binding transcription factor activity, RNA polymerase II-specific"/>
    <property type="evidence" value="ECO:0007669"/>
    <property type="project" value="InterPro"/>
</dbReference>
<proteinExistence type="predicted"/>
<dbReference type="PANTHER" id="PTHR31001">
    <property type="entry name" value="UNCHARACTERIZED TRANSCRIPTIONAL REGULATORY PROTEIN"/>
    <property type="match status" value="1"/>
</dbReference>
<dbReference type="STRING" id="5353.A0A1Q3EKC0"/>
<reference evidence="5 6" key="1">
    <citation type="submission" date="2016-08" db="EMBL/GenBank/DDBJ databases">
        <authorList>
            <consortium name="Lentinula edodes genome sequencing consortium"/>
            <person name="Sakamoto Y."/>
            <person name="Nakade K."/>
            <person name="Sato S."/>
            <person name="Yoshida Y."/>
            <person name="Miyazaki K."/>
            <person name="Natsume S."/>
            <person name="Konno N."/>
        </authorList>
    </citation>
    <scope>NUCLEOTIDE SEQUENCE [LARGE SCALE GENOMIC DNA]</scope>
    <source>
        <strain evidence="5 6">NBRC 111202</strain>
    </source>
</reference>
<evidence type="ECO:0000313" key="6">
    <source>
        <dbReference type="Proteomes" id="UP000188533"/>
    </source>
</evidence>
<protein>
    <recommendedName>
        <fullName evidence="4">Zn(2)-C6 fungal-type domain-containing protein</fullName>
    </recommendedName>
</protein>
<comment type="subcellular location">
    <subcellularLocation>
        <location evidence="1">Nucleus</location>
    </subcellularLocation>
</comment>
<evidence type="ECO:0000256" key="2">
    <source>
        <dbReference type="ARBA" id="ARBA00023242"/>
    </source>
</evidence>
<feature type="domain" description="Zn(2)-C6 fungal-type" evidence="4">
    <location>
        <begin position="34"/>
        <end position="63"/>
    </location>
</feature>
<dbReference type="InterPro" id="IPR001138">
    <property type="entry name" value="Zn2Cys6_DnaBD"/>
</dbReference>
<dbReference type="SUPFAM" id="SSF57701">
    <property type="entry name" value="Zn2/Cys6 DNA-binding domain"/>
    <property type="match status" value="1"/>
</dbReference>
<gene>
    <name evidence="5" type="ORF">LENED_009677</name>
</gene>
<name>A0A1Q3EKC0_LENED</name>
<comment type="caution">
    <text evidence="5">The sequence shown here is derived from an EMBL/GenBank/DDBJ whole genome shotgun (WGS) entry which is preliminary data.</text>
</comment>
<dbReference type="Gene3D" id="4.10.240.10">
    <property type="entry name" value="Zn(2)-C6 fungal-type DNA-binding domain"/>
    <property type="match status" value="1"/>
</dbReference>
<evidence type="ECO:0000313" key="5">
    <source>
        <dbReference type="EMBL" id="GAW07667.1"/>
    </source>
</evidence>
<evidence type="ECO:0000256" key="3">
    <source>
        <dbReference type="SAM" id="MobiDB-lite"/>
    </source>
</evidence>
<dbReference type="CDD" id="cd00067">
    <property type="entry name" value="GAL4"/>
    <property type="match status" value="1"/>
</dbReference>
<dbReference type="Pfam" id="PF00172">
    <property type="entry name" value="Zn_clus"/>
    <property type="match status" value="1"/>
</dbReference>
<sequence>MPADSSHNPQARRNSRKHASEDDIDVRRARGEVSCAECRRLKLKCDKKLPCSSCVRRGVHSICPNGKMAAGQGTRFVLADTSQLHTKITEMGQRIRQLEDALAISHSGISNEPHPLLRDELLSIKFGPENGTTSRAPPSRDPSVESIDAFGTLTIFDRDLSKYFGRSAGSETLLLAPWLILLWIHTALKLKVLLCYVAQQYPCVPPLSNICRKKNSSLKQWTVMSLAAKLAQSIGLRKSNLIYDIFDILADTSSQIAMVLDGTLMLRLLTDEGLCSMNFFARNSFIV</sequence>
<evidence type="ECO:0000259" key="4">
    <source>
        <dbReference type="PROSITE" id="PS50048"/>
    </source>
</evidence>
<dbReference type="PANTHER" id="PTHR31001:SF56">
    <property type="entry name" value="ZN(2)-C6 FUNGAL-TYPE DOMAIN-CONTAINING PROTEIN"/>
    <property type="match status" value="1"/>
</dbReference>
<feature type="region of interest" description="Disordered" evidence="3">
    <location>
        <begin position="1"/>
        <end position="25"/>
    </location>
</feature>
<evidence type="ECO:0000256" key="1">
    <source>
        <dbReference type="ARBA" id="ARBA00004123"/>
    </source>
</evidence>
<dbReference type="InterPro" id="IPR050613">
    <property type="entry name" value="Sec_Metabolite_Reg"/>
</dbReference>
<dbReference type="InterPro" id="IPR036864">
    <property type="entry name" value="Zn2-C6_fun-type_DNA-bd_sf"/>
</dbReference>
<dbReference type="PROSITE" id="PS50048">
    <property type="entry name" value="ZN2_CY6_FUNGAL_2"/>
    <property type="match status" value="1"/>
</dbReference>
<organism evidence="5 6">
    <name type="scientific">Lentinula edodes</name>
    <name type="common">Shiitake mushroom</name>
    <name type="synonym">Lentinus edodes</name>
    <dbReference type="NCBI Taxonomy" id="5353"/>
    <lineage>
        <taxon>Eukaryota</taxon>
        <taxon>Fungi</taxon>
        <taxon>Dikarya</taxon>
        <taxon>Basidiomycota</taxon>
        <taxon>Agaricomycotina</taxon>
        <taxon>Agaricomycetes</taxon>
        <taxon>Agaricomycetidae</taxon>
        <taxon>Agaricales</taxon>
        <taxon>Marasmiineae</taxon>
        <taxon>Omphalotaceae</taxon>
        <taxon>Lentinula</taxon>
    </lineage>
</organism>
<reference evidence="5 6" key="2">
    <citation type="submission" date="2017-02" db="EMBL/GenBank/DDBJ databases">
        <title>A genome survey and senescence transcriptome analysis in Lentinula edodes.</title>
        <authorList>
            <person name="Sakamoto Y."/>
            <person name="Nakade K."/>
            <person name="Sato S."/>
            <person name="Yoshida Y."/>
            <person name="Miyazaki K."/>
            <person name="Natsume S."/>
            <person name="Konno N."/>
        </authorList>
    </citation>
    <scope>NUCLEOTIDE SEQUENCE [LARGE SCALE GENOMIC DNA]</scope>
    <source>
        <strain evidence="5 6">NBRC 111202</strain>
    </source>
</reference>
<dbReference type="AlphaFoldDB" id="A0A1Q3EKC0"/>
<dbReference type="GO" id="GO:0005634">
    <property type="term" value="C:nucleus"/>
    <property type="evidence" value="ECO:0007669"/>
    <property type="project" value="UniProtKB-SubCell"/>
</dbReference>